<dbReference type="AlphaFoldDB" id="A0A0L0P1H7"/>
<gene>
    <name evidence="1" type="ORF">QG37_02751</name>
</gene>
<dbReference type="VEuPathDB" id="FungiDB:QG37_02751"/>
<reference evidence="2" key="1">
    <citation type="journal article" date="2015" name="BMC Genomics">
        <title>Draft genome of a commonly misdiagnosed multidrug resistant pathogen Candida auris.</title>
        <authorList>
            <person name="Chatterjee S."/>
            <person name="Alampalli S.V."/>
            <person name="Nageshan R.K."/>
            <person name="Chettiar S.T."/>
            <person name="Joshi S."/>
            <person name="Tatu U.S."/>
        </authorList>
    </citation>
    <scope>NUCLEOTIDE SEQUENCE [LARGE SCALE GENOMIC DNA]</scope>
    <source>
        <strain evidence="2">6684</strain>
    </source>
</reference>
<dbReference type="Proteomes" id="UP000037122">
    <property type="component" value="Unassembled WGS sequence"/>
</dbReference>
<accession>A0A0L0P1H7</accession>
<name>A0A0L0P1H7_CANAR</name>
<organism evidence="1 2">
    <name type="scientific">Candidozyma auris</name>
    <name type="common">Yeast</name>
    <name type="synonym">Candida auris</name>
    <dbReference type="NCBI Taxonomy" id="498019"/>
    <lineage>
        <taxon>Eukaryota</taxon>
        <taxon>Fungi</taxon>
        <taxon>Dikarya</taxon>
        <taxon>Ascomycota</taxon>
        <taxon>Saccharomycotina</taxon>
        <taxon>Pichiomycetes</taxon>
        <taxon>Metschnikowiaceae</taxon>
        <taxon>Candidozyma</taxon>
    </lineage>
</organism>
<protein>
    <submittedName>
        <fullName evidence="1">Uncharacterized protein</fullName>
    </submittedName>
</protein>
<comment type="caution">
    <text evidence="1">The sequence shown here is derived from an EMBL/GenBank/DDBJ whole genome shotgun (WGS) entry which is preliminary data.</text>
</comment>
<proteinExistence type="predicted"/>
<sequence length="42" mass="4749">MDVKKIEAFHCAPKALAMFLIRSTLEQSIKCIKDHQQTTGTD</sequence>
<dbReference type="EMBL" id="LGST01000019">
    <property type="protein sequence ID" value="KNE00212.1"/>
    <property type="molecule type" value="Genomic_DNA"/>
</dbReference>
<evidence type="ECO:0000313" key="1">
    <source>
        <dbReference type="EMBL" id="KNE00212.1"/>
    </source>
</evidence>
<evidence type="ECO:0000313" key="2">
    <source>
        <dbReference type="Proteomes" id="UP000037122"/>
    </source>
</evidence>